<dbReference type="Pfam" id="PF24883">
    <property type="entry name" value="NPHP3_N"/>
    <property type="match status" value="1"/>
</dbReference>
<dbReference type="InterPro" id="IPR027417">
    <property type="entry name" value="P-loop_NTPase"/>
</dbReference>
<accession>A0A3N4K3N6</accession>
<dbReference type="Pfam" id="PF22939">
    <property type="entry name" value="WHD_GPIID"/>
    <property type="match status" value="1"/>
</dbReference>
<evidence type="ECO:0000259" key="3">
    <source>
        <dbReference type="Pfam" id="PF24883"/>
    </source>
</evidence>
<dbReference type="SUPFAM" id="SSF52540">
    <property type="entry name" value="P-loop containing nucleoside triphosphate hydrolases"/>
    <property type="match status" value="1"/>
</dbReference>
<dbReference type="InterPro" id="IPR056884">
    <property type="entry name" value="NPHP3-like_N"/>
</dbReference>
<dbReference type="SMART" id="SM00248">
    <property type="entry name" value="ANK"/>
    <property type="match status" value="5"/>
</dbReference>
<sequence length="678" mass="75099">MSMLFSDNVDSFNTCNTNINLIVADNRSEVLAWLSLLEPKLRHQDVQGRRVEDVGGWLLKTEEFKSWNNSSGEQGCDKAVLFCYGDPGVGKTFISSLVVDTLCDQARGQDTAVACFYFEFAARKEQSATNMLGSLLRQVVSGMETLPKEVLQAFQEQKKVIGGRAPQLEEIVKMLQTITSSRRTYICIDALDECAVAHRVKVLNSLNKIIEKSPATRLFVTGRPHIRAEIEKRLAAQVASVPVGPSKDDIITYVRVRLDEDETPDAMDESLEADILKKIPEKTSEMFLLVSLNMEAILQESTTHRRRQRLGTMIDGSGLEEAYGATIERIKSQNGDKAKLGMAALMWICHAERPLQADELCHALAVELGSTDFNAGNVPSIATLVNCCQGLITVDKEASTVRLIHFTLQEYLFAHPDLFPRPHATMAEICLTYLNSRQVKAISAHHPPNLPDTPFLQYCSIHWGAHARRDLSGCAKLLALRLFEEYDCHVSTQLLLKEERPLDKDPWGIDCLFTGLHCASFFGIVELAAALMEMESYDVNAQDISKLAPLSLAAERGHEGVVKILLERQDVNPNIRDVWNETPLSLAAGRGHEGVVKALLERQDVNPNIGDIWNITPLSSAAGNGCEGIVKILLERQDVNPNIGDRWDKTPLSFAAEDGHEGVVALLQSHKSVIPSEI</sequence>
<reference evidence="4 5" key="1">
    <citation type="journal article" date="2018" name="Nat. Ecol. Evol.">
        <title>Pezizomycetes genomes reveal the molecular basis of ectomycorrhizal truffle lifestyle.</title>
        <authorList>
            <person name="Murat C."/>
            <person name="Payen T."/>
            <person name="Noel B."/>
            <person name="Kuo A."/>
            <person name="Morin E."/>
            <person name="Chen J."/>
            <person name="Kohler A."/>
            <person name="Krizsan K."/>
            <person name="Balestrini R."/>
            <person name="Da Silva C."/>
            <person name="Montanini B."/>
            <person name="Hainaut M."/>
            <person name="Levati E."/>
            <person name="Barry K.W."/>
            <person name="Belfiori B."/>
            <person name="Cichocki N."/>
            <person name="Clum A."/>
            <person name="Dockter R.B."/>
            <person name="Fauchery L."/>
            <person name="Guy J."/>
            <person name="Iotti M."/>
            <person name="Le Tacon F."/>
            <person name="Lindquist E.A."/>
            <person name="Lipzen A."/>
            <person name="Malagnac F."/>
            <person name="Mello A."/>
            <person name="Molinier V."/>
            <person name="Miyauchi S."/>
            <person name="Poulain J."/>
            <person name="Riccioni C."/>
            <person name="Rubini A."/>
            <person name="Sitrit Y."/>
            <person name="Splivallo R."/>
            <person name="Traeger S."/>
            <person name="Wang M."/>
            <person name="Zifcakova L."/>
            <person name="Wipf D."/>
            <person name="Zambonelli A."/>
            <person name="Paolocci F."/>
            <person name="Nowrousian M."/>
            <person name="Ottonello S."/>
            <person name="Baldrian P."/>
            <person name="Spatafora J.W."/>
            <person name="Henrissat B."/>
            <person name="Nagy L.G."/>
            <person name="Aury J.M."/>
            <person name="Wincker P."/>
            <person name="Grigoriev I.V."/>
            <person name="Bonfante P."/>
            <person name="Martin F.M."/>
        </authorList>
    </citation>
    <scope>NUCLEOTIDE SEQUENCE [LARGE SCALE GENOMIC DNA]</scope>
    <source>
        <strain evidence="4 5">120613-1</strain>
    </source>
</reference>
<evidence type="ECO:0000313" key="5">
    <source>
        <dbReference type="Proteomes" id="UP000276215"/>
    </source>
</evidence>
<dbReference type="EMBL" id="ML120361">
    <property type="protein sequence ID" value="RPB03812.1"/>
    <property type="molecule type" value="Genomic_DNA"/>
</dbReference>
<keyword evidence="5" id="KW-1185">Reference proteome</keyword>
<dbReference type="Pfam" id="PF12796">
    <property type="entry name" value="Ank_2"/>
    <property type="match status" value="1"/>
</dbReference>
<evidence type="ECO:0000259" key="2">
    <source>
        <dbReference type="Pfam" id="PF22939"/>
    </source>
</evidence>
<dbReference type="PANTHER" id="PTHR10039">
    <property type="entry name" value="AMELOGENIN"/>
    <property type="match status" value="1"/>
</dbReference>
<evidence type="ECO:0000313" key="4">
    <source>
        <dbReference type="EMBL" id="RPB03812.1"/>
    </source>
</evidence>
<dbReference type="OrthoDB" id="195446at2759"/>
<dbReference type="Gene3D" id="3.40.50.300">
    <property type="entry name" value="P-loop containing nucleotide triphosphate hydrolases"/>
    <property type="match status" value="1"/>
</dbReference>
<organism evidence="4 5">
    <name type="scientific">Choiromyces venosus 120613-1</name>
    <dbReference type="NCBI Taxonomy" id="1336337"/>
    <lineage>
        <taxon>Eukaryota</taxon>
        <taxon>Fungi</taxon>
        <taxon>Dikarya</taxon>
        <taxon>Ascomycota</taxon>
        <taxon>Pezizomycotina</taxon>
        <taxon>Pezizomycetes</taxon>
        <taxon>Pezizales</taxon>
        <taxon>Tuberaceae</taxon>
        <taxon>Choiromyces</taxon>
    </lineage>
</organism>
<dbReference type="AlphaFoldDB" id="A0A3N4K3N6"/>
<evidence type="ECO:0000256" key="1">
    <source>
        <dbReference type="ARBA" id="ARBA00022737"/>
    </source>
</evidence>
<dbReference type="InterPro" id="IPR054471">
    <property type="entry name" value="GPIID_WHD"/>
</dbReference>
<dbReference type="STRING" id="1336337.A0A3N4K3N6"/>
<gene>
    <name evidence="4" type="ORF">L873DRAFT_1800329</name>
</gene>
<protein>
    <submittedName>
        <fullName evidence="4">Uncharacterized protein</fullName>
    </submittedName>
</protein>
<name>A0A3N4K3N6_9PEZI</name>
<dbReference type="InterPro" id="IPR002110">
    <property type="entry name" value="Ankyrin_rpt"/>
</dbReference>
<dbReference type="SUPFAM" id="SSF48403">
    <property type="entry name" value="Ankyrin repeat"/>
    <property type="match status" value="1"/>
</dbReference>
<proteinExistence type="predicted"/>
<keyword evidence="1" id="KW-0677">Repeat</keyword>
<dbReference type="Gene3D" id="1.25.40.20">
    <property type="entry name" value="Ankyrin repeat-containing domain"/>
    <property type="match status" value="2"/>
</dbReference>
<dbReference type="PANTHER" id="PTHR10039:SF16">
    <property type="entry name" value="GPI INOSITOL-DEACYLASE"/>
    <property type="match status" value="1"/>
</dbReference>
<dbReference type="InterPro" id="IPR036770">
    <property type="entry name" value="Ankyrin_rpt-contain_sf"/>
</dbReference>
<dbReference type="Proteomes" id="UP000276215">
    <property type="component" value="Unassembled WGS sequence"/>
</dbReference>
<feature type="domain" description="Nephrocystin 3-like N-terminal" evidence="3">
    <location>
        <begin position="55"/>
        <end position="223"/>
    </location>
</feature>
<dbReference type="Pfam" id="PF00023">
    <property type="entry name" value="Ank"/>
    <property type="match status" value="1"/>
</dbReference>
<feature type="domain" description="GPI inositol-deacylase winged helix" evidence="2">
    <location>
        <begin position="339"/>
        <end position="414"/>
    </location>
</feature>